<keyword evidence="3" id="KW-1185">Reference proteome</keyword>
<proteinExistence type="predicted"/>
<dbReference type="PROSITE" id="PS50211">
    <property type="entry name" value="DENN"/>
    <property type="match status" value="1"/>
</dbReference>
<dbReference type="AlphaFoldDB" id="A0A9P0L6F7"/>
<dbReference type="Proteomes" id="UP001152888">
    <property type="component" value="Unassembled WGS sequence"/>
</dbReference>
<gene>
    <name evidence="2" type="ORF">ACAOBT_LOCUS16515</name>
</gene>
<sequence length="243" mass="27719">MSKFVDYFFISGLDYSSGLEPDKYAEDNLHVSPLERAYKGKVLAHYPENVQYNPFDESAVCLFSLPCGLKFRTQKHSVTQAPNFHSFVITREDGKRCYGFSLIFYEEVRNRDICSAMQTLQAMYITELSSGLKPRNLHNVQVQGPHSRSLPRHFKLAQNQSGAALTYYDISKDKLFVSKSIGIITQVAYVQAAKIFLENLYRCVPKKSTASGLSLESYVFNILYEVSICSIQYSLICNHHTFE</sequence>
<evidence type="ECO:0000313" key="3">
    <source>
        <dbReference type="Proteomes" id="UP001152888"/>
    </source>
</evidence>
<evidence type="ECO:0000313" key="2">
    <source>
        <dbReference type="EMBL" id="CAH1985178.1"/>
    </source>
</evidence>
<dbReference type="Pfam" id="PF03456">
    <property type="entry name" value="uDENN"/>
    <property type="match status" value="1"/>
</dbReference>
<dbReference type="InterPro" id="IPR005113">
    <property type="entry name" value="uDENN_dom"/>
</dbReference>
<accession>A0A9P0L6F7</accession>
<comment type="caution">
    <text evidence="2">The sequence shown here is derived from an EMBL/GenBank/DDBJ whole genome shotgun (WGS) entry which is preliminary data.</text>
</comment>
<dbReference type="PANTHER" id="PTHR46070:SF1">
    <property type="entry name" value="PINSTRIPE, ISOFORM A"/>
    <property type="match status" value="1"/>
</dbReference>
<dbReference type="EMBL" id="CAKOFQ010006971">
    <property type="protein sequence ID" value="CAH1985178.1"/>
    <property type="molecule type" value="Genomic_DNA"/>
</dbReference>
<reference evidence="2" key="1">
    <citation type="submission" date="2022-03" db="EMBL/GenBank/DDBJ databases">
        <authorList>
            <person name="Sayadi A."/>
        </authorList>
    </citation>
    <scope>NUCLEOTIDE SEQUENCE</scope>
</reference>
<organism evidence="2 3">
    <name type="scientific">Acanthoscelides obtectus</name>
    <name type="common">Bean weevil</name>
    <name type="synonym">Bruchus obtectus</name>
    <dbReference type="NCBI Taxonomy" id="200917"/>
    <lineage>
        <taxon>Eukaryota</taxon>
        <taxon>Metazoa</taxon>
        <taxon>Ecdysozoa</taxon>
        <taxon>Arthropoda</taxon>
        <taxon>Hexapoda</taxon>
        <taxon>Insecta</taxon>
        <taxon>Pterygota</taxon>
        <taxon>Neoptera</taxon>
        <taxon>Endopterygota</taxon>
        <taxon>Coleoptera</taxon>
        <taxon>Polyphaga</taxon>
        <taxon>Cucujiformia</taxon>
        <taxon>Chrysomeloidea</taxon>
        <taxon>Chrysomelidae</taxon>
        <taxon>Bruchinae</taxon>
        <taxon>Bruchini</taxon>
        <taxon>Acanthoscelides</taxon>
    </lineage>
</organism>
<dbReference type="GO" id="GO:0031267">
    <property type="term" value="F:small GTPase binding"/>
    <property type="evidence" value="ECO:0007669"/>
    <property type="project" value="InterPro"/>
</dbReference>
<protein>
    <recommendedName>
        <fullName evidence="1">UDENN domain-containing protein</fullName>
    </recommendedName>
</protein>
<evidence type="ECO:0000259" key="1">
    <source>
        <dbReference type="PROSITE" id="PS50211"/>
    </source>
</evidence>
<dbReference type="InterPro" id="IPR037516">
    <property type="entry name" value="Tripartite_DENN"/>
</dbReference>
<dbReference type="InterPro" id="IPR047278">
    <property type="entry name" value="DEN5A/B"/>
</dbReference>
<dbReference type="PANTHER" id="PTHR46070">
    <property type="entry name" value="PINSTRIPE, ISOFORM A"/>
    <property type="match status" value="1"/>
</dbReference>
<dbReference type="SMART" id="SM00800">
    <property type="entry name" value="uDENN"/>
    <property type="match status" value="1"/>
</dbReference>
<dbReference type="GO" id="GO:0005085">
    <property type="term" value="F:guanyl-nucleotide exchange factor activity"/>
    <property type="evidence" value="ECO:0007669"/>
    <property type="project" value="InterPro"/>
</dbReference>
<dbReference type="OrthoDB" id="6019893at2759"/>
<name>A0A9P0L6F7_ACAOB</name>
<dbReference type="Gene3D" id="3.30.450.200">
    <property type="match status" value="1"/>
</dbReference>
<feature type="domain" description="UDENN" evidence="1">
    <location>
        <begin position="22"/>
        <end position="243"/>
    </location>
</feature>